<evidence type="ECO:0000313" key="7">
    <source>
        <dbReference type="Proteomes" id="UP000307244"/>
    </source>
</evidence>
<dbReference type="InterPro" id="IPR000531">
    <property type="entry name" value="Beta-barrel_TonB"/>
</dbReference>
<dbReference type="InterPro" id="IPR023996">
    <property type="entry name" value="TonB-dep_OMP_SusC/RagA"/>
</dbReference>
<name>A0A4V6WN62_9SPHI</name>
<organism evidence="6 7">
    <name type="scientific">Pedobacter frigoris</name>
    <dbReference type="NCBI Taxonomy" id="2571272"/>
    <lineage>
        <taxon>Bacteria</taxon>
        <taxon>Pseudomonadati</taxon>
        <taxon>Bacteroidota</taxon>
        <taxon>Sphingobacteriia</taxon>
        <taxon>Sphingobacteriales</taxon>
        <taxon>Sphingobacteriaceae</taxon>
        <taxon>Pedobacter</taxon>
    </lineage>
</organism>
<dbReference type="Gene3D" id="2.40.170.20">
    <property type="entry name" value="TonB-dependent receptor, beta-barrel domain"/>
    <property type="match status" value="1"/>
</dbReference>
<feature type="signal peptide" evidence="4">
    <location>
        <begin position="1"/>
        <end position="22"/>
    </location>
</feature>
<evidence type="ECO:0000256" key="4">
    <source>
        <dbReference type="SAM" id="SignalP"/>
    </source>
</evidence>
<dbReference type="SUPFAM" id="SSF56935">
    <property type="entry name" value="Porins"/>
    <property type="match status" value="1"/>
</dbReference>
<dbReference type="OrthoDB" id="9768177at2"/>
<dbReference type="Proteomes" id="UP000307244">
    <property type="component" value="Unassembled WGS sequence"/>
</dbReference>
<keyword evidence="4" id="KW-0732">Signal</keyword>
<accession>A0A4V6WN62</accession>
<evidence type="ECO:0000313" key="6">
    <source>
        <dbReference type="EMBL" id="TKC08842.1"/>
    </source>
</evidence>
<dbReference type="GO" id="GO:0009279">
    <property type="term" value="C:cell outer membrane"/>
    <property type="evidence" value="ECO:0007669"/>
    <property type="project" value="UniProtKB-SubCell"/>
</dbReference>
<dbReference type="InterPro" id="IPR037066">
    <property type="entry name" value="Plug_dom_sf"/>
</dbReference>
<dbReference type="InterPro" id="IPR036942">
    <property type="entry name" value="Beta-barrel_TonB_sf"/>
</dbReference>
<feature type="chain" id="PRO_5020468797" evidence="4">
    <location>
        <begin position="23"/>
        <end position="988"/>
    </location>
</feature>
<dbReference type="InterPro" id="IPR018247">
    <property type="entry name" value="EF_Hand_1_Ca_BS"/>
</dbReference>
<evidence type="ECO:0000259" key="5">
    <source>
        <dbReference type="Pfam" id="PF00593"/>
    </source>
</evidence>
<dbReference type="Pfam" id="PF13715">
    <property type="entry name" value="CarbopepD_reg_2"/>
    <property type="match status" value="1"/>
</dbReference>
<keyword evidence="3" id="KW-0998">Cell outer membrane</keyword>
<dbReference type="SUPFAM" id="SSF49464">
    <property type="entry name" value="Carboxypeptidase regulatory domain-like"/>
    <property type="match status" value="1"/>
</dbReference>
<dbReference type="NCBIfam" id="TIGR04056">
    <property type="entry name" value="OMP_RagA_SusC"/>
    <property type="match status" value="1"/>
</dbReference>
<evidence type="ECO:0000256" key="2">
    <source>
        <dbReference type="ARBA" id="ARBA00023136"/>
    </source>
</evidence>
<dbReference type="Gene3D" id="2.60.40.1120">
    <property type="entry name" value="Carboxypeptidase-like, regulatory domain"/>
    <property type="match status" value="1"/>
</dbReference>
<dbReference type="Gene3D" id="2.170.130.10">
    <property type="entry name" value="TonB-dependent receptor, plug domain"/>
    <property type="match status" value="1"/>
</dbReference>
<proteinExistence type="predicted"/>
<comment type="subcellular location">
    <subcellularLocation>
        <location evidence="1">Cell outer membrane</location>
    </subcellularLocation>
</comment>
<dbReference type="Pfam" id="PF00593">
    <property type="entry name" value="TonB_dep_Rec_b-barrel"/>
    <property type="match status" value="1"/>
</dbReference>
<keyword evidence="7" id="KW-1185">Reference proteome</keyword>
<feature type="domain" description="TonB-dependent receptor-like beta-barrel" evidence="5">
    <location>
        <begin position="391"/>
        <end position="947"/>
    </location>
</feature>
<dbReference type="InterPro" id="IPR008969">
    <property type="entry name" value="CarboxyPept-like_regulatory"/>
</dbReference>
<sequence>MKKHYLIIFIAAAGLLPYNAAAASVKESEHYYYQKLIKGQVKTRSGSPLQGVLVGVKGKTVNTLTDEKGYYSLQAEVNDVLTYELAGYAQQEHSVKGKNIDVFLQENGAEKWTNGLFGKHKSSTFSGSAAEVKSEDLFSAPISNVSNTLSGRLNGLITTQSIANGDDRSSLSLRGRSPIVVVDGAVRDIDGLSLNEIESITLLKDPVSLAAMGMRSSDGAVLVQTKRGFAGKQIISFSAQGSLQESINLPKYLDAYNYATLANEASANDGRPLIYSPADLEGYESGSDPYKYSNVNWYDATLKPRYSFNRFNLNVSGGGSTARYFVALENQNQGGIFKEGTNDFNTNNTVNQYNFRSNVEVDIDKNLSIALRLAGKYQQVNSPGAGIGTILDQIRQTPANAYPIFNKDGSLSGNSLYTKNISGQLYKTGYTRDFRRTLFIDADLNRKLNFITSGLSLTGSIHYTSYYSNVILRNRSNFAVFQPVIDPVSQAESYLQLGTNDNYANGNSYGNSFARRLNYDTGLKYSRSFSKHSIDASLRYTWDQYDVGTSLTHAYQGLLAMASYDYDERIFADVTVSYQGTEQYLKDKRYGTFPAISVGYNLAKEKFLENSIFDQLKLKASAGLLGFDRASNFAYQPYYSSAGNAYYFGTATGMTGWNETALGNPAISWEKTRVFSAGIDARILKNSLGLTIEYFRQHQYDVLQQRGQSNPLLGISYPVENLGVYDYSGIELGIDYQRKIGQVELSLNGNMQAAKSKVVFTDELTRKFAFQQRTGQQIGQAFGLVASGLFQNQAEIDNSPKQFFSLLQPGDIKYVDQNADGVINEDDVTAIGKKGMPVYYAGSIGLRFKNFDFFALLHGVSGKDFYFTGNNAWEFQDNGNVQQHHLNRWTPSNPTADYPRLTFGTNTNNHRTSTYWIKNGDYLRLKNVQLGYTFPSAVTRNIGLGNLRIFTSAFNLATVTKLKDLDPESLFSNYPLYKSYNIGLTAKF</sequence>
<evidence type="ECO:0000256" key="3">
    <source>
        <dbReference type="ARBA" id="ARBA00023237"/>
    </source>
</evidence>
<dbReference type="AlphaFoldDB" id="A0A4V6WN62"/>
<gene>
    <name evidence="6" type="ORF">FA047_01735</name>
</gene>
<dbReference type="RefSeq" id="WP_136834261.1">
    <property type="nucleotide sequence ID" value="NZ_SWBQ01000001.1"/>
</dbReference>
<comment type="caution">
    <text evidence="6">The sequence shown here is derived from an EMBL/GenBank/DDBJ whole genome shotgun (WGS) entry which is preliminary data.</text>
</comment>
<protein>
    <submittedName>
        <fullName evidence="6">SusC/RagA family TonB-linked outer membrane protein</fullName>
    </submittedName>
</protein>
<evidence type="ECO:0000256" key="1">
    <source>
        <dbReference type="ARBA" id="ARBA00004442"/>
    </source>
</evidence>
<reference evidence="6 7" key="1">
    <citation type="submission" date="2019-04" db="EMBL/GenBank/DDBJ databases">
        <title>Pedobacter sp. RP-3-15 sp. nov., isolated from Arctic soil.</title>
        <authorList>
            <person name="Dahal R.H."/>
            <person name="Kim D.-U."/>
        </authorList>
    </citation>
    <scope>NUCLEOTIDE SEQUENCE [LARGE SCALE GENOMIC DNA]</scope>
    <source>
        <strain evidence="6 7">RP-3-15</strain>
    </source>
</reference>
<dbReference type="PROSITE" id="PS00018">
    <property type="entry name" value="EF_HAND_1"/>
    <property type="match status" value="1"/>
</dbReference>
<keyword evidence="2" id="KW-0472">Membrane</keyword>
<dbReference type="EMBL" id="SWBQ01000001">
    <property type="protein sequence ID" value="TKC08842.1"/>
    <property type="molecule type" value="Genomic_DNA"/>
</dbReference>